<comment type="caution">
    <text evidence="2">The sequence shown here is derived from an EMBL/GenBank/DDBJ whole genome shotgun (WGS) entry which is preliminary data.</text>
</comment>
<dbReference type="EMBL" id="VMNF01000003">
    <property type="protein sequence ID" value="TXC11090.1"/>
    <property type="molecule type" value="Genomic_DNA"/>
</dbReference>
<proteinExistence type="predicted"/>
<dbReference type="AlphaFoldDB" id="A0A5C6TIY5"/>
<name>A0A5C6TIY5_FUSOC</name>
<organism evidence="2 3">
    <name type="scientific">Fusarium oxysporum f. sp. cubense</name>
    <dbReference type="NCBI Taxonomy" id="61366"/>
    <lineage>
        <taxon>Eukaryota</taxon>
        <taxon>Fungi</taxon>
        <taxon>Dikarya</taxon>
        <taxon>Ascomycota</taxon>
        <taxon>Pezizomycotina</taxon>
        <taxon>Sordariomycetes</taxon>
        <taxon>Hypocreomycetidae</taxon>
        <taxon>Hypocreales</taxon>
        <taxon>Nectriaceae</taxon>
        <taxon>Fusarium</taxon>
        <taxon>Fusarium oxysporum species complex</taxon>
    </lineage>
</organism>
<feature type="non-terminal residue" evidence="2">
    <location>
        <position position="1"/>
    </location>
</feature>
<feature type="region of interest" description="Disordered" evidence="1">
    <location>
        <begin position="19"/>
        <end position="59"/>
    </location>
</feature>
<evidence type="ECO:0000313" key="2">
    <source>
        <dbReference type="EMBL" id="TXC11090.1"/>
    </source>
</evidence>
<feature type="compositionally biased region" description="Basic and acidic residues" evidence="1">
    <location>
        <begin position="19"/>
        <end position="28"/>
    </location>
</feature>
<accession>A0A5C6TIY5</accession>
<reference evidence="2 3" key="1">
    <citation type="submission" date="2019-07" db="EMBL/GenBank/DDBJ databases">
        <title>The First High-Quality Draft Genome Sequence of the Causal Agent of the Current Panama Disease Epidemic.</title>
        <authorList>
            <person name="Warmington R.J."/>
            <person name="Kay W."/>
            <person name="Jeffries A."/>
            <person name="Bebber D."/>
            <person name="Moore K."/>
            <person name="Studholme D.J."/>
        </authorList>
    </citation>
    <scope>NUCLEOTIDE SEQUENCE [LARGE SCALE GENOMIC DNA]</scope>
    <source>
        <strain evidence="2 3">TR4</strain>
    </source>
</reference>
<protein>
    <submittedName>
        <fullName evidence="2">Uncharacterized protein</fullName>
    </submittedName>
</protein>
<gene>
    <name evidence="2" type="ORF">FocTR4_00007205</name>
</gene>
<evidence type="ECO:0000313" key="3">
    <source>
        <dbReference type="Proteomes" id="UP000321331"/>
    </source>
</evidence>
<sequence length="72" mass="7951">AGLDLVSTYLLESRRIPRQREREREIDCRATSAVDSPGQARYATPSSQQQAMCSSGSAQSAALHFHHSKKYG</sequence>
<feature type="compositionally biased region" description="Polar residues" evidence="1">
    <location>
        <begin position="44"/>
        <end position="59"/>
    </location>
</feature>
<evidence type="ECO:0000256" key="1">
    <source>
        <dbReference type="SAM" id="MobiDB-lite"/>
    </source>
</evidence>
<dbReference type="Proteomes" id="UP000321331">
    <property type="component" value="Unassembled WGS sequence"/>
</dbReference>